<dbReference type="Pfam" id="PF00098">
    <property type="entry name" value="zf-CCHC"/>
    <property type="match status" value="1"/>
</dbReference>
<dbReference type="PROSITE" id="PS51388">
    <property type="entry name" value="GED"/>
    <property type="match status" value="1"/>
</dbReference>
<reference evidence="10" key="2">
    <citation type="submission" date="2022-01" db="EMBL/GenBank/DDBJ databases">
        <authorList>
            <person name="Yamashiro T."/>
            <person name="Shiraishi A."/>
            <person name="Satake H."/>
            <person name="Nakayama K."/>
        </authorList>
    </citation>
    <scope>NUCLEOTIDE SEQUENCE</scope>
</reference>
<feature type="transmembrane region" description="Helical" evidence="6">
    <location>
        <begin position="618"/>
        <end position="642"/>
    </location>
</feature>
<keyword evidence="3" id="KW-0505">Motor protein</keyword>
<dbReference type="CDD" id="cd08771">
    <property type="entry name" value="DLP_1"/>
    <property type="match status" value="1"/>
</dbReference>
<evidence type="ECO:0000256" key="3">
    <source>
        <dbReference type="ARBA" id="ARBA00023175"/>
    </source>
</evidence>
<evidence type="ECO:0000313" key="10">
    <source>
        <dbReference type="EMBL" id="GJT41625.1"/>
    </source>
</evidence>
<dbReference type="InterPro" id="IPR036875">
    <property type="entry name" value="Znf_CCHC_sf"/>
</dbReference>
<dbReference type="Pfam" id="PF06813">
    <property type="entry name" value="Nodulin-like"/>
    <property type="match status" value="1"/>
</dbReference>
<keyword evidence="4" id="KW-0863">Zinc-finger</keyword>
<dbReference type="PANTHER" id="PTHR11566:SF173">
    <property type="entry name" value="DYNAMIN-RELATED PROTEIN 4C"/>
    <property type="match status" value="1"/>
</dbReference>
<dbReference type="InterPro" id="IPR003130">
    <property type="entry name" value="GED"/>
</dbReference>
<keyword evidence="6" id="KW-0472">Membrane</keyword>
<dbReference type="SMART" id="SM00343">
    <property type="entry name" value="ZnF_C2HC"/>
    <property type="match status" value="1"/>
</dbReference>
<dbReference type="EMBL" id="BQNB010015577">
    <property type="protein sequence ID" value="GJT41625.1"/>
    <property type="molecule type" value="Genomic_DNA"/>
</dbReference>
<dbReference type="PANTHER" id="PTHR11566">
    <property type="entry name" value="DYNAMIN"/>
    <property type="match status" value="1"/>
</dbReference>
<evidence type="ECO:0000256" key="4">
    <source>
        <dbReference type="PROSITE-ProRule" id="PRU00047"/>
    </source>
</evidence>
<dbReference type="SUPFAM" id="SSF57756">
    <property type="entry name" value="Retrovirus zinc finger-like domains"/>
    <property type="match status" value="1"/>
</dbReference>
<evidence type="ECO:0000259" key="8">
    <source>
        <dbReference type="PROSITE" id="PS51388"/>
    </source>
</evidence>
<evidence type="ECO:0000259" key="9">
    <source>
        <dbReference type="PROSITE" id="PS51718"/>
    </source>
</evidence>
<evidence type="ECO:0000256" key="1">
    <source>
        <dbReference type="ARBA" id="ARBA00022741"/>
    </source>
</evidence>
<dbReference type="PROSITE" id="PS51718">
    <property type="entry name" value="G_DYNAMIN_2"/>
    <property type="match status" value="1"/>
</dbReference>
<evidence type="ECO:0000256" key="6">
    <source>
        <dbReference type="SAM" id="Phobius"/>
    </source>
</evidence>
<feature type="compositionally biased region" description="Basic residues" evidence="5">
    <location>
        <begin position="256"/>
        <end position="268"/>
    </location>
</feature>
<dbReference type="InterPro" id="IPR020850">
    <property type="entry name" value="GED_dom"/>
</dbReference>
<proteinExistence type="predicted"/>
<evidence type="ECO:0000256" key="5">
    <source>
        <dbReference type="SAM" id="MobiDB-lite"/>
    </source>
</evidence>
<gene>
    <name evidence="10" type="ORF">Tco_0941490</name>
</gene>
<dbReference type="InterPro" id="IPR000375">
    <property type="entry name" value="Dynamin_stalk"/>
</dbReference>
<feature type="region of interest" description="Disordered" evidence="5">
    <location>
        <begin position="256"/>
        <end position="294"/>
    </location>
</feature>
<feature type="region of interest" description="Disordered" evidence="5">
    <location>
        <begin position="733"/>
        <end position="755"/>
    </location>
</feature>
<dbReference type="Pfam" id="PF02212">
    <property type="entry name" value="GED"/>
    <property type="match status" value="1"/>
</dbReference>
<name>A0ABQ5DQZ9_9ASTR</name>
<dbReference type="SUPFAM" id="SSF52540">
    <property type="entry name" value="P-loop containing nucleoside triphosphate hydrolases"/>
    <property type="match status" value="1"/>
</dbReference>
<dbReference type="InterPro" id="IPR022812">
    <property type="entry name" value="Dynamin"/>
</dbReference>
<organism evidence="10 11">
    <name type="scientific">Tanacetum coccineum</name>
    <dbReference type="NCBI Taxonomy" id="301880"/>
    <lineage>
        <taxon>Eukaryota</taxon>
        <taxon>Viridiplantae</taxon>
        <taxon>Streptophyta</taxon>
        <taxon>Embryophyta</taxon>
        <taxon>Tracheophyta</taxon>
        <taxon>Spermatophyta</taxon>
        <taxon>Magnoliopsida</taxon>
        <taxon>eudicotyledons</taxon>
        <taxon>Gunneridae</taxon>
        <taxon>Pentapetalae</taxon>
        <taxon>asterids</taxon>
        <taxon>campanulids</taxon>
        <taxon>Asterales</taxon>
        <taxon>Asteraceae</taxon>
        <taxon>Asteroideae</taxon>
        <taxon>Anthemideae</taxon>
        <taxon>Anthemidinae</taxon>
        <taxon>Tanacetum</taxon>
    </lineage>
</organism>
<dbReference type="Pfam" id="PF01031">
    <property type="entry name" value="Dynamin_M"/>
    <property type="match status" value="1"/>
</dbReference>
<keyword evidence="6" id="KW-0812">Transmembrane</keyword>
<comment type="caution">
    <text evidence="10">The sequence shown here is derived from an EMBL/GenBank/DDBJ whole genome shotgun (WGS) entry which is preliminary data.</text>
</comment>
<feature type="domain" description="Dynamin-type G" evidence="9">
    <location>
        <begin position="793"/>
        <end position="1054"/>
    </location>
</feature>
<dbReference type="Proteomes" id="UP001151760">
    <property type="component" value="Unassembled WGS sequence"/>
</dbReference>
<reference evidence="10" key="1">
    <citation type="journal article" date="2022" name="Int. J. Mol. Sci.">
        <title>Draft Genome of Tanacetum Coccineum: Genomic Comparison of Closely Related Tanacetum-Family Plants.</title>
        <authorList>
            <person name="Yamashiro T."/>
            <person name="Shiraishi A."/>
            <person name="Nakayama K."/>
            <person name="Satake H."/>
        </authorList>
    </citation>
    <scope>NUCLEOTIDE SEQUENCE</scope>
</reference>
<dbReference type="InterPro" id="IPR001878">
    <property type="entry name" value="Znf_CCHC"/>
</dbReference>
<keyword evidence="1" id="KW-0547">Nucleotide-binding</keyword>
<dbReference type="InterPro" id="IPR054722">
    <property type="entry name" value="PolX-like_BBD"/>
</dbReference>
<dbReference type="Pfam" id="PF00350">
    <property type="entry name" value="Dynamin_N"/>
    <property type="match status" value="1"/>
</dbReference>
<feature type="domain" description="CCHC-type" evidence="7">
    <location>
        <begin position="297"/>
        <end position="311"/>
    </location>
</feature>
<accession>A0ABQ5DQZ9</accession>
<dbReference type="SMART" id="SM00302">
    <property type="entry name" value="GED"/>
    <property type="match status" value="1"/>
</dbReference>
<dbReference type="Pfam" id="PF22936">
    <property type="entry name" value="Pol_BBD"/>
    <property type="match status" value="1"/>
</dbReference>
<dbReference type="InterPro" id="IPR027417">
    <property type="entry name" value="P-loop_NTPase"/>
</dbReference>
<evidence type="ECO:0000259" key="7">
    <source>
        <dbReference type="PROSITE" id="PS50158"/>
    </source>
</evidence>
<evidence type="ECO:0000313" key="11">
    <source>
        <dbReference type="Proteomes" id="UP001151760"/>
    </source>
</evidence>
<dbReference type="PROSITE" id="PS50158">
    <property type="entry name" value="ZF_CCHC"/>
    <property type="match status" value="1"/>
</dbReference>
<keyword evidence="2" id="KW-0342">GTP-binding</keyword>
<feature type="domain" description="GED" evidence="8">
    <location>
        <begin position="1306"/>
        <end position="1399"/>
    </location>
</feature>
<dbReference type="PRINTS" id="PR00195">
    <property type="entry name" value="DYNAMIN"/>
</dbReference>
<protein>
    <submittedName>
        <fullName evidence="10">Dynamin-related protein 4C-like protein</fullName>
    </submittedName>
</protein>
<evidence type="ECO:0000256" key="2">
    <source>
        <dbReference type="ARBA" id="ARBA00023134"/>
    </source>
</evidence>
<dbReference type="InterPro" id="IPR045063">
    <property type="entry name" value="Dynamin_N"/>
</dbReference>
<dbReference type="InterPro" id="IPR010658">
    <property type="entry name" value="Nodulin-like"/>
</dbReference>
<keyword evidence="11" id="KW-1185">Reference proteome</keyword>
<keyword evidence="4" id="KW-0862">Zinc</keyword>
<dbReference type="InterPro" id="IPR001401">
    <property type="entry name" value="Dynamin_GTPase"/>
</dbReference>
<dbReference type="InterPro" id="IPR030381">
    <property type="entry name" value="G_DYNAMIN_dom"/>
</dbReference>
<feature type="transmembrane region" description="Helical" evidence="6">
    <location>
        <begin position="649"/>
        <end position="668"/>
    </location>
</feature>
<dbReference type="Pfam" id="PF14223">
    <property type="entry name" value="Retrotran_gag_2"/>
    <property type="match status" value="1"/>
</dbReference>
<sequence>MVLGIAPAAIIDRQLPFEYTITSRSTDVVVMALPVQNINHSAFRSMFEREKLSGTNFNDWLRRLKLVLRVEKKMFVIEQPIPPAPAANSEANVLAEWNALYDAYNEVACLMLGSMTPELHRQFENYSPYDMLQELKSMFEKQAGVERFDLIQTFHACKHEEGKPVGAYVLKMKDYVEQLERLGYVLPQDLSVGLILNGLTSDFTGFVRNYNMHNMGKTIGELHAMLIEYEKGLPKKAETPQVMMIKGGKIQKANKKSLKAKGKGKANGKGKDKHGYISKPKNPKPTAKEHPAKDDTCHHCKEVGHWKRNCPVFLAELLKKKKQVGTASSSGIFTIELFAFPNKSWVYDTGCGTHVCITKQGFREARKLKQGALYLYVGNGVRAQVEAIGSFDLVLPNGLVICLDNCHYAPSITRGVVSVHRLVENGFVQCFTDFGISVSKNNVHYFNAIPSNDARKSFPTRPERATDLLGIIHTDVCGPLRHVSRQEYLITQEVSGRAEGLKEIQDEDTSPSEITSEIPMEVEGFEPPQEEVIPIRRSERTHRAPERLNFIENVSNSRETFLRRIIGVSVSKAFPNGYGSPKEVSVHQSFYQGANSQNFVNTGALVTSVSNFPESRGVVLGLLKGFTGLSGAIMTQIYLAVYGNDSKSLILLIAWLPAAISVVFVYAIRKMSLNLVSFSQRAYAGSATVDQPPLSYWLAFVLCATVRCEFSDENREFYNVVIDYEVQNTKSSASKRRTYTSSDDEYSSAVDEGGSGTLDLHHQPPLVSTYNDRIRPLLNCIDKLRHLKVMQEGIQLPTIVVVGDQSSGKSSVLESLARISLPRAQGICTRVPLIMRLQHHSDPTPQLHLEYLDKKVATDESHIEEDIIAATDEIAGNGKGISHTPLTLIVKKKGVPDLTMVDLPGITRVPVHGQPEDIYEQISAIITEYITPEESIILNVLSASVDFSTCESIRMSQRVDVTGQRTLAVVTKADKNPEGLLEKVTANDVNIGLGYICVRNRVGKESYEEARIKEVKLFEAHPHLKLVDKSMVGIPVLAEKLVEIQSTIISRCLPDIVKKINDKLTGYVSELNKLPRKMTSVAEAMTVFMRIISSVKESLRKILIRGEFEEYPDVKSMHCTARLSEMLNDYSVKLQVTADGQQNDSFLMEEIKVLEEAKGIGLPNFLPRTAFLTVLNQKVNGISDMPVEFVGNLWHYIEEVLIDVLMRHSANYPPLQSTMRRAAHNLVAKMKDVSVTRVNEMVQMERITDYTCNPEYTVIWNKLMTHEQTFMEAVIDYSKSSKIEIEWIHVDVEHLRKYGVDMVKQAYDMKMRMTAYWKIVLRRMVDCMALHMLFSIQNLVNQDMESEIVNEMMVPHGGGIDRMLEESPMVAGKREKLNRSVKLLRESKESVAGMMDQIAAYGD</sequence>
<dbReference type="Gene3D" id="3.40.50.300">
    <property type="entry name" value="P-loop containing nucleotide triphosphate hydrolases"/>
    <property type="match status" value="1"/>
</dbReference>
<keyword evidence="4" id="KW-0479">Metal-binding</keyword>
<dbReference type="Gene3D" id="4.10.60.10">
    <property type="entry name" value="Zinc finger, CCHC-type"/>
    <property type="match status" value="1"/>
</dbReference>
<keyword evidence="6" id="KW-1133">Transmembrane helix</keyword>
<dbReference type="Gene3D" id="1.20.120.1240">
    <property type="entry name" value="Dynamin, middle domain"/>
    <property type="match status" value="1"/>
</dbReference>
<dbReference type="SMART" id="SM00053">
    <property type="entry name" value="DYNc"/>
    <property type="match status" value="1"/>
</dbReference>